<reference evidence="12 13" key="1">
    <citation type="journal article" date="2006" name="Nat. Biotechnol.">
        <title>Complete genome of the mutualistic, N2-fixing grass endophyte Azoarcus sp. strain BH72.</title>
        <authorList>
            <person name="Krause A."/>
            <person name="Ramakumar A."/>
            <person name="Bartels D."/>
            <person name="Battistoni F."/>
            <person name="Bekel T."/>
            <person name="Boch J."/>
            <person name="Boehm M."/>
            <person name="Friedrich F."/>
            <person name="Hurek T."/>
            <person name="Krause L."/>
            <person name="Linke B."/>
            <person name="McHardy A.C."/>
            <person name="Sarkar A."/>
            <person name="Schneiker S."/>
            <person name="Syed A.A."/>
            <person name="Thauer R."/>
            <person name="Vorhoelter F.-J."/>
            <person name="Weidner S."/>
            <person name="Puehler A."/>
            <person name="Reinhold-Hurek B."/>
            <person name="Kaiser O."/>
            <person name="Goesmann A."/>
        </authorList>
    </citation>
    <scope>NUCLEOTIDE SEQUENCE [LARGE SCALE GENOMIC DNA]</scope>
    <source>
        <strain evidence="12 13">BH72</strain>
    </source>
</reference>
<evidence type="ECO:0000313" key="13">
    <source>
        <dbReference type="Proteomes" id="UP000002588"/>
    </source>
</evidence>
<comment type="similarity">
    <text evidence="4 11">Belongs to the transaldolase family. Type 2 subfamily.</text>
</comment>
<dbReference type="InterPro" id="IPR013785">
    <property type="entry name" value="Aldolase_TIM"/>
</dbReference>
<keyword evidence="13" id="KW-1185">Reference proteome</keyword>
<dbReference type="PANTHER" id="PTHR10683">
    <property type="entry name" value="TRANSALDOLASE"/>
    <property type="match status" value="1"/>
</dbReference>
<proteinExistence type="inferred from homology"/>
<dbReference type="EC" id="2.2.1.2" evidence="5 11"/>
<comment type="catalytic activity">
    <reaction evidence="10 11">
        <text>D-sedoheptulose 7-phosphate + D-glyceraldehyde 3-phosphate = D-erythrose 4-phosphate + beta-D-fructose 6-phosphate</text>
        <dbReference type="Rhea" id="RHEA:17053"/>
        <dbReference type="ChEBI" id="CHEBI:16897"/>
        <dbReference type="ChEBI" id="CHEBI:57483"/>
        <dbReference type="ChEBI" id="CHEBI:57634"/>
        <dbReference type="ChEBI" id="CHEBI:59776"/>
        <dbReference type="EC" id="2.2.1.2"/>
    </reaction>
</comment>
<organism evidence="12 13">
    <name type="scientific">Azoarcus sp. (strain BH72)</name>
    <dbReference type="NCBI Taxonomy" id="418699"/>
    <lineage>
        <taxon>Bacteria</taxon>
        <taxon>Pseudomonadati</taxon>
        <taxon>Pseudomonadota</taxon>
        <taxon>Betaproteobacteria</taxon>
        <taxon>Rhodocyclales</taxon>
        <taxon>Zoogloeaceae</taxon>
        <taxon>Azoarcus</taxon>
    </lineage>
</organism>
<evidence type="ECO:0000256" key="7">
    <source>
        <dbReference type="ARBA" id="ARBA00022679"/>
    </source>
</evidence>
<dbReference type="Proteomes" id="UP000002588">
    <property type="component" value="Chromosome"/>
</dbReference>
<comment type="pathway">
    <text evidence="3 11">Carbohydrate degradation; pentose phosphate pathway; D-glyceraldehyde 3-phosphate and beta-D-fructose 6-phosphate from D-ribose 5-phosphate and D-xylulose 5-phosphate (non-oxidative stage): step 2/3.</text>
</comment>
<evidence type="ECO:0000256" key="4">
    <source>
        <dbReference type="ARBA" id="ARBA00008426"/>
    </source>
</evidence>
<protein>
    <recommendedName>
        <fullName evidence="5 11">Transaldolase</fullName>
        <ecNumber evidence="5 11">2.2.1.2</ecNumber>
    </recommendedName>
</protein>
<evidence type="ECO:0000256" key="2">
    <source>
        <dbReference type="ARBA" id="ARBA00004496"/>
    </source>
</evidence>
<evidence type="ECO:0000256" key="1">
    <source>
        <dbReference type="ARBA" id="ARBA00003518"/>
    </source>
</evidence>
<name>A1K5H6_AZOSB</name>
<dbReference type="Pfam" id="PF00923">
    <property type="entry name" value="TAL_FSA"/>
    <property type="match status" value="1"/>
</dbReference>
<feature type="active site" description="Schiff-base intermediate with substrate" evidence="11">
    <location>
        <position position="152"/>
    </location>
</feature>
<keyword evidence="7 11" id="KW-0808">Transferase</keyword>
<dbReference type="eggNOG" id="COG0176">
    <property type="taxonomic scope" value="Bacteria"/>
</dbReference>
<evidence type="ECO:0000256" key="6">
    <source>
        <dbReference type="ARBA" id="ARBA00022490"/>
    </source>
</evidence>
<keyword evidence="8 11" id="KW-0570">Pentose shunt</keyword>
<sequence length="371" mass="39302">MRVSPNPPAKFRAAMKPLLQVRQHGQQVWLDNLSRTLLNDGHLARFIDEGVSGVTTNPAIFYKAIADGRYYGDDLAALKAEKRGAEACYEGLVVPDVQRGCDLLLPLYRDSKGEAGYVSLEVSPALAHDAAATVAAGVRLKAAVDRPNLLIKVPATPAGLEAIEALIARGISVNVTLMFSLAHVDAVAQAYVRGLSRLQQQGGDVTAVMSVASLFLSRVDTLVDTRLQASGEAGLPHLGKTAVAMAKLAYQRNRAVFGGPEFAPLRAAGARPQYMLWASTGTKNPAYPDLLYVEPLIGAQTVNTLPDATLAALLDHGKAAATLEDGVAEARAHYEALAGLGIDLDAVGESLQQDGLTQFEQAFAKLLELTA</sequence>
<dbReference type="PANTHER" id="PTHR10683:SF31">
    <property type="entry name" value="TRANSALDOLASE"/>
    <property type="match status" value="1"/>
</dbReference>
<dbReference type="GO" id="GO:0005975">
    <property type="term" value="P:carbohydrate metabolic process"/>
    <property type="evidence" value="ECO:0007669"/>
    <property type="project" value="InterPro"/>
</dbReference>
<dbReference type="EMBL" id="AM406670">
    <property type="protein sequence ID" value="CAL94081.1"/>
    <property type="molecule type" value="Genomic_DNA"/>
</dbReference>
<dbReference type="CDD" id="cd00955">
    <property type="entry name" value="Transaldolase_like"/>
    <property type="match status" value="1"/>
</dbReference>
<dbReference type="Gene3D" id="3.20.20.70">
    <property type="entry name" value="Aldolase class I"/>
    <property type="match status" value="1"/>
</dbReference>
<dbReference type="AlphaFoldDB" id="A1K5H6"/>
<dbReference type="InterPro" id="IPR001585">
    <property type="entry name" value="TAL/FSA"/>
</dbReference>
<dbReference type="KEGG" id="azo:azo1464"/>
<keyword evidence="9 11" id="KW-0704">Schiff base</keyword>
<dbReference type="PROSITE" id="PS01054">
    <property type="entry name" value="TRANSALDOLASE_1"/>
    <property type="match status" value="1"/>
</dbReference>
<gene>
    <name evidence="11 12" type="primary">tal</name>
    <name evidence="12" type="ordered locus">azo1464</name>
</gene>
<dbReference type="NCBIfam" id="TIGR00876">
    <property type="entry name" value="tal_mycobact"/>
    <property type="match status" value="1"/>
</dbReference>
<evidence type="ECO:0000256" key="10">
    <source>
        <dbReference type="ARBA" id="ARBA00048810"/>
    </source>
</evidence>
<evidence type="ECO:0000256" key="3">
    <source>
        <dbReference type="ARBA" id="ARBA00004857"/>
    </source>
</evidence>
<dbReference type="NCBIfam" id="NF002881">
    <property type="entry name" value="PRK03343.1"/>
    <property type="match status" value="1"/>
</dbReference>
<comment type="function">
    <text evidence="1 11">Transaldolase is important for the balance of metabolites in the pentose-phosphate pathway.</text>
</comment>
<comment type="subcellular location">
    <subcellularLocation>
        <location evidence="2 11">Cytoplasm</location>
    </subcellularLocation>
</comment>
<dbReference type="GO" id="GO:0006098">
    <property type="term" value="P:pentose-phosphate shunt"/>
    <property type="evidence" value="ECO:0007669"/>
    <property type="project" value="UniProtKB-UniRule"/>
</dbReference>
<accession>A1K5H6</accession>
<dbReference type="STRING" id="62928.azo1464"/>
<dbReference type="InterPro" id="IPR018225">
    <property type="entry name" value="Transaldolase_AS"/>
</dbReference>
<dbReference type="PROSITE" id="PS00958">
    <property type="entry name" value="TRANSALDOLASE_2"/>
    <property type="match status" value="1"/>
</dbReference>
<dbReference type="GO" id="GO:0005737">
    <property type="term" value="C:cytoplasm"/>
    <property type="evidence" value="ECO:0007669"/>
    <property type="project" value="UniProtKB-SubCell"/>
</dbReference>
<evidence type="ECO:0000256" key="5">
    <source>
        <dbReference type="ARBA" id="ARBA00013151"/>
    </source>
</evidence>
<evidence type="ECO:0000256" key="9">
    <source>
        <dbReference type="ARBA" id="ARBA00023270"/>
    </source>
</evidence>
<dbReference type="InterPro" id="IPR004732">
    <property type="entry name" value="Transaldolase_2"/>
</dbReference>
<dbReference type="PIRSF" id="PIRSF036915">
    <property type="entry name" value="Trnald_Bac_Plnt"/>
    <property type="match status" value="1"/>
</dbReference>
<dbReference type="SUPFAM" id="SSF51569">
    <property type="entry name" value="Aldolase"/>
    <property type="match status" value="1"/>
</dbReference>
<evidence type="ECO:0000256" key="11">
    <source>
        <dbReference type="HAMAP-Rule" id="MF_00493"/>
    </source>
</evidence>
<dbReference type="HAMAP" id="MF_00493">
    <property type="entry name" value="Transaldolase_2"/>
    <property type="match status" value="1"/>
</dbReference>
<dbReference type="UniPathway" id="UPA00115">
    <property type="reaction ID" value="UER00414"/>
</dbReference>
<keyword evidence="6 11" id="KW-0963">Cytoplasm</keyword>
<evidence type="ECO:0000313" key="12">
    <source>
        <dbReference type="EMBL" id="CAL94081.1"/>
    </source>
</evidence>
<dbReference type="HOGENOM" id="CLU_050771_1_0_4"/>
<dbReference type="GO" id="GO:0004801">
    <property type="term" value="F:transaldolase activity"/>
    <property type="evidence" value="ECO:0007669"/>
    <property type="project" value="UniProtKB-UniRule"/>
</dbReference>
<evidence type="ECO:0000256" key="8">
    <source>
        <dbReference type="ARBA" id="ARBA00023126"/>
    </source>
</evidence>